<dbReference type="AlphaFoldDB" id="A0A2N1NTC9"/>
<dbReference type="EMBL" id="LLXL01000144">
    <property type="protein sequence ID" value="PKK77145.1"/>
    <property type="molecule type" value="Genomic_DNA"/>
</dbReference>
<evidence type="ECO:0000313" key="6">
    <source>
        <dbReference type="EMBL" id="PKK77145.1"/>
    </source>
</evidence>
<evidence type="ECO:0000256" key="4">
    <source>
        <dbReference type="SAM" id="MobiDB-lite"/>
    </source>
</evidence>
<name>A0A2N1NTC9_9GLOM</name>
<reference evidence="6 7" key="2">
    <citation type="submission" date="2017-10" db="EMBL/GenBank/DDBJ databases">
        <title>Extensive intraspecific genome diversity in a model arbuscular mycorrhizal fungus.</title>
        <authorList>
            <person name="Chen E.C.H."/>
            <person name="Morin E."/>
            <person name="Baudet D."/>
            <person name="Noel J."/>
            <person name="Ndikumana S."/>
            <person name="Charron P."/>
            <person name="St-Onge C."/>
            <person name="Giorgi J."/>
            <person name="Grigoriev I.V."/>
            <person name="Roux C."/>
            <person name="Martin F.M."/>
            <person name="Corradi N."/>
        </authorList>
    </citation>
    <scope>NUCLEOTIDE SEQUENCE [LARGE SCALE GENOMIC DNA]</scope>
    <source>
        <strain evidence="6 7">C2</strain>
    </source>
</reference>
<dbReference type="GO" id="GO:0008190">
    <property type="term" value="F:eukaryotic initiation factor 4E binding"/>
    <property type="evidence" value="ECO:0007669"/>
    <property type="project" value="InterPro"/>
</dbReference>
<reference evidence="6 7" key="1">
    <citation type="submission" date="2016-04" db="EMBL/GenBank/DDBJ databases">
        <title>Genome analyses suggest a sexual origin of heterokaryosis in a supposedly ancient asexual fungus.</title>
        <authorList>
            <person name="Ropars J."/>
            <person name="Sedzielewska K."/>
            <person name="Noel J."/>
            <person name="Charron P."/>
            <person name="Farinelli L."/>
            <person name="Marton T."/>
            <person name="Kruger M."/>
            <person name="Pelin A."/>
            <person name="Brachmann A."/>
            <person name="Corradi N."/>
        </authorList>
    </citation>
    <scope>NUCLEOTIDE SEQUENCE [LARGE SCALE GENOMIC DNA]</scope>
    <source>
        <strain evidence="6 7">C2</strain>
    </source>
</reference>
<protein>
    <recommendedName>
        <fullName evidence="8">Eukaryotic translation initiation factor 4E binding protein</fullName>
    </recommendedName>
</protein>
<accession>A0A2N1NTC9</accession>
<evidence type="ECO:0000256" key="1">
    <source>
        <dbReference type="ARBA" id="ARBA00005480"/>
    </source>
</evidence>
<comment type="similarity">
    <text evidence="1">Belongs to the eIF4E-binding protein family.</text>
</comment>
<organism evidence="6 7">
    <name type="scientific">Rhizophagus irregularis</name>
    <dbReference type="NCBI Taxonomy" id="588596"/>
    <lineage>
        <taxon>Eukaryota</taxon>
        <taxon>Fungi</taxon>
        <taxon>Fungi incertae sedis</taxon>
        <taxon>Mucoromycota</taxon>
        <taxon>Glomeromycotina</taxon>
        <taxon>Glomeromycetes</taxon>
        <taxon>Glomerales</taxon>
        <taxon>Glomeraceae</taxon>
        <taxon>Rhizophagus</taxon>
    </lineage>
</organism>
<feature type="transmembrane region" description="Helical" evidence="5">
    <location>
        <begin position="141"/>
        <end position="157"/>
    </location>
</feature>
<keyword evidence="3" id="KW-0652">Protein synthesis inhibitor</keyword>
<dbReference type="VEuPathDB" id="FungiDB:RhiirA1_415933"/>
<keyword evidence="5" id="KW-0812">Transmembrane</keyword>
<dbReference type="InterPro" id="IPR008606">
    <property type="entry name" value="EIF4EBP"/>
</dbReference>
<feature type="region of interest" description="Disordered" evidence="4">
    <location>
        <begin position="108"/>
        <end position="133"/>
    </location>
</feature>
<evidence type="ECO:0000256" key="5">
    <source>
        <dbReference type="SAM" id="Phobius"/>
    </source>
</evidence>
<keyword evidence="5" id="KW-1133">Transmembrane helix</keyword>
<feature type="compositionally biased region" description="Polar residues" evidence="4">
    <location>
        <begin position="27"/>
        <end position="40"/>
    </location>
</feature>
<feature type="region of interest" description="Disordered" evidence="4">
    <location>
        <begin position="1"/>
        <end position="40"/>
    </location>
</feature>
<gene>
    <name evidence="6" type="ORF">RhiirC2_771668</name>
</gene>
<dbReference type="PANTHER" id="PTHR12669">
    <property type="entry name" value="EUKARYOTIC TRANSLATION INITIATION FACTOR 4E-BINDING PROTEIN"/>
    <property type="match status" value="1"/>
</dbReference>
<evidence type="ECO:0000256" key="2">
    <source>
        <dbReference type="ARBA" id="ARBA00022845"/>
    </source>
</evidence>
<dbReference type="GO" id="GO:0005737">
    <property type="term" value="C:cytoplasm"/>
    <property type="evidence" value="ECO:0007669"/>
    <property type="project" value="TreeGrafter"/>
</dbReference>
<evidence type="ECO:0000256" key="3">
    <source>
        <dbReference type="ARBA" id="ARBA00023193"/>
    </source>
</evidence>
<dbReference type="GO" id="GO:0045947">
    <property type="term" value="P:negative regulation of translational initiation"/>
    <property type="evidence" value="ECO:0007669"/>
    <property type="project" value="InterPro"/>
</dbReference>
<comment type="caution">
    <text evidence="6">The sequence shown here is derived from an EMBL/GenBank/DDBJ whole genome shotgun (WGS) entry which is preliminary data.</text>
</comment>
<evidence type="ECO:0008006" key="8">
    <source>
        <dbReference type="Google" id="ProtNLM"/>
    </source>
</evidence>
<dbReference type="Pfam" id="PF05456">
    <property type="entry name" value="eIF_4EBP"/>
    <property type="match status" value="1"/>
</dbReference>
<keyword evidence="5" id="KW-0472">Membrane</keyword>
<dbReference type="VEuPathDB" id="FungiDB:RhiirFUN_001489"/>
<dbReference type="VEuPathDB" id="FungiDB:FUN_023387"/>
<dbReference type="PANTHER" id="PTHR12669:SF12">
    <property type="entry name" value="EUKARYOTIC TRANSLATION INITIATION FACTOR 4E-BINDING PROTEIN"/>
    <property type="match status" value="1"/>
</dbReference>
<keyword evidence="2" id="KW-0810">Translation regulation</keyword>
<proteinExistence type="inferred from homology"/>
<sequence length="159" mass="17234">MSSTAATARDIPTIKKAESGASLPAHYSTTPSGTIYSSTPGGSRIIYDRTTLLNLAHSPLAKTPPSNLAYVPGVTKVPHTENVNSTKSNSNNVKTTQVEGHLAPPQTLPIKFKQHNNNTNGTESGDDDAHDNKDHHDHGEFIIVFYFQLVLVLHFVFSE</sequence>
<dbReference type="Proteomes" id="UP000233469">
    <property type="component" value="Unassembled WGS sequence"/>
</dbReference>
<evidence type="ECO:0000313" key="7">
    <source>
        <dbReference type="Proteomes" id="UP000233469"/>
    </source>
</evidence>